<feature type="region of interest" description="Disordered" evidence="3">
    <location>
        <begin position="1221"/>
        <end position="1276"/>
    </location>
</feature>
<feature type="compositionally biased region" description="Polar residues" evidence="3">
    <location>
        <begin position="663"/>
        <end position="673"/>
    </location>
</feature>
<feature type="compositionally biased region" description="Polar residues" evidence="3">
    <location>
        <begin position="1011"/>
        <end position="1028"/>
    </location>
</feature>
<feature type="signal peptide" evidence="4">
    <location>
        <begin position="1"/>
        <end position="18"/>
    </location>
</feature>
<dbReference type="EMBL" id="JAAGNN010000003">
    <property type="protein sequence ID" value="KAF4091169.1"/>
    <property type="molecule type" value="Genomic_DNA"/>
</dbReference>
<dbReference type="PANTHER" id="PTHR19143:SF189">
    <property type="entry name" value="FIBROLEUKIN"/>
    <property type="match status" value="1"/>
</dbReference>
<feature type="compositionally biased region" description="Basic and acidic residues" evidence="3">
    <location>
        <begin position="845"/>
        <end position="856"/>
    </location>
</feature>
<feature type="coiled-coil region" evidence="2">
    <location>
        <begin position="67"/>
        <end position="94"/>
    </location>
</feature>
<feature type="compositionally biased region" description="Basic and acidic residues" evidence="3">
    <location>
        <begin position="369"/>
        <end position="378"/>
    </location>
</feature>
<feature type="compositionally biased region" description="Polar residues" evidence="3">
    <location>
        <begin position="1257"/>
        <end position="1276"/>
    </location>
</feature>
<sequence length="1672" mass="185258">MWLSMLSLWGSLLTSVVSQSCPDPPEDSASWVRLKPLGQCKDGESTCPYRITIPPLTVQLPKSFRELEKMARELQSLTQMMNKLKEDCRECKERQGMDWNIQTDDKVKNVERVQASRGTLNTKERQQDIAKRESTVHVTTSKSAADDTMIFSINSKDVNPTAFGKQRNTSQERNVNPRTTNGGPKGTKLSQEKTISESMSKVRKGPSITTTKKKITWTPMAKLAESSFPGDLDSEQPTQHEKHKVNTIKAGHEMYPSGTLTAKGKVKSIPSTVAVEEEDDYVDNVETKQLQTPKDDKVLGEKQLLTGTDTQNNREHEPNMKQLTRKQQDKVDKKKVADTGQKSYIFDGNNNGNVAKEGSVSVIQQPTLKNKEKKEIDNHGASATKPKPLKPGAYSERDAESNPVNTDGTIRGQKKLTSPITGRANISVNVSQINPQTLEIKSKNPFKPDTDAKIGIDSKFNTAETVSGQVMSRSNISGIIYGIVDISPTNPQTLDSKKLLNTGIDSDSDAVMNSNPVNNVDTVSGVKNSKSPISHSVNATADVDLISAKKQSSNSKTSLKSRKNAEHNNRMDSNPINKIEAVTGQETSRSPISGITDVIVDASTTNLQILDSKNQSRTLTDSENDAVRDPKPVHNITTVSGLKNSRSSISNRANSTADVDIISPQSVNSQNPFTHGIDLKSNNGTDSHSFNTSETGSRLQMPKSPNSDITDAVEVNQTHPGTLDGTFKNTFNPGTDKERKAETDSNPLNKIGMNTALEMPQLPVTGRVVATVKVNQINPQMVYSNSENATVVSTPINKVETVSQLETPRSPISGRSHATTDQINPQAMDYIFKKTLKPGTISERKAGMYPYRDHTTDTVSQEETSESPISDSRHDVSGRNPSLNSNGELPKRHFDFIRNRNMMQPRNGQTESSNPMSIDTERKKALSNNKTTSLRSDVMTSGRHLPTGLFPKRKEKQQEITNQPERTNPTGIRLSKDPRDRKPYILQRIPINESKAFGSGGPKITSRVNDHTMTNGTTHVDSKTLSSHNNELKKTADDMSQSVRPTLATHGIVDQAHIKRAKVTPTVRVLHTMGNRQIKSTSQTTVTKPRLEKPGRSSGQDLILETVNNNGSYSQPSVVEKTKGTDRRAGKPPFRTSSVDSNQENHKKLLGEGSIQNPDGKVPLVVISSERNELNYTTTAATPYTTKTEFKNKHSKMPQFTPPITTPPQHFMDQVHVEQNKNTSGVKMSKKHVHHRIENPSQETESKSSHSDAGNKELQSASDGQESSAVTDLQPNSLDSIQNRAIGSMAIIMDMVKASTGSKVSSTSTESTNENRARNSNPFVMDTIEASTEVNQATLSLDNAPYTIEGNNRGHSIDNNNGNTYPVAVNRMTGSTLHKITGGHPNNGNNKEPVTVNNMDDRQGLEKQLLGNCHGQCDLEPTPWSILNSRESSNNNRDKPSQDCSDFIMRYPSGIYNVTPTGSGNRTFPVFCDMKSSGGGWTLIQHRFDGSISFSRTWNEYKRGFGNLTGEFWLGNDKIHWLTTTKAMILRIELEDLDGIKEYAQYDHFRVANESQYYRLTIEGYSGTAGDAMQYSKKFNHNQKNFTTPDRDNDKYTSGNCGDYYSSGWWFDACMAANLNGKYYETRYRGVRNGIFWGTWHNISTESYLTHDRQSFKTVRMMIRPRTELLMN</sequence>
<feature type="compositionally biased region" description="Polar residues" evidence="3">
    <location>
        <begin position="1078"/>
        <end position="1087"/>
    </location>
</feature>
<feature type="compositionally biased region" description="Basic and acidic residues" evidence="3">
    <location>
        <begin position="326"/>
        <end position="337"/>
    </location>
</feature>
<name>A0A7J6B9U5_AMEME</name>
<dbReference type="Gene3D" id="3.90.215.10">
    <property type="entry name" value="Gamma Fibrinogen, chain A, domain 1"/>
    <property type="match status" value="1"/>
</dbReference>
<dbReference type="Pfam" id="PF00147">
    <property type="entry name" value="Fibrinogen_C"/>
    <property type="match status" value="1"/>
</dbReference>
<keyword evidence="7" id="KW-1185">Reference proteome</keyword>
<dbReference type="NCBIfam" id="NF040941">
    <property type="entry name" value="GGGWT_bact"/>
    <property type="match status" value="1"/>
</dbReference>
<dbReference type="SUPFAM" id="SSF56496">
    <property type="entry name" value="Fibrinogen C-terminal domain-like"/>
    <property type="match status" value="1"/>
</dbReference>
<feature type="region of interest" description="Disordered" evidence="3">
    <location>
        <begin position="294"/>
        <end position="418"/>
    </location>
</feature>
<dbReference type="PROSITE" id="PS51406">
    <property type="entry name" value="FIBRINOGEN_C_2"/>
    <property type="match status" value="1"/>
</dbReference>
<evidence type="ECO:0000256" key="4">
    <source>
        <dbReference type="SAM" id="SignalP"/>
    </source>
</evidence>
<feature type="compositionally biased region" description="Polar residues" evidence="3">
    <location>
        <begin position="926"/>
        <end position="939"/>
    </location>
</feature>
<feature type="region of interest" description="Disordered" evidence="3">
    <location>
        <begin position="1008"/>
        <end position="1028"/>
    </location>
</feature>
<feature type="chain" id="PRO_5029707787" description="Fibrinogen C-terminal domain-containing protein" evidence="4">
    <location>
        <begin position="19"/>
        <end position="1672"/>
    </location>
</feature>
<dbReference type="PROSITE" id="PS00514">
    <property type="entry name" value="FIBRINOGEN_C_1"/>
    <property type="match status" value="1"/>
</dbReference>
<evidence type="ECO:0000256" key="1">
    <source>
        <dbReference type="ARBA" id="ARBA00023157"/>
    </source>
</evidence>
<feature type="region of interest" description="Disordered" evidence="3">
    <location>
        <begin position="845"/>
        <end position="890"/>
    </location>
</feature>
<dbReference type="GO" id="GO:0005615">
    <property type="term" value="C:extracellular space"/>
    <property type="evidence" value="ECO:0007669"/>
    <property type="project" value="TreeGrafter"/>
</dbReference>
<dbReference type="InterPro" id="IPR020837">
    <property type="entry name" value="Fibrinogen_CS"/>
</dbReference>
<comment type="caution">
    <text evidence="6">The sequence shown here is derived from an EMBL/GenBank/DDBJ whole genome shotgun (WGS) entry which is preliminary data.</text>
</comment>
<feature type="compositionally biased region" description="Polar residues" evidence="3">
    <location>
        <begin position="959"/>
        <end position="970"/>
    </location>
</feature>
<feature type="domain" description="Fibrinogen C-terminal" evidence="5">
    <location>
        <begin position="1435"/>
        <end position="1667"/>
    </location>
</feature>
<evidence type="ECO:0000256" key="2">
    <source>
        <dbReference type="SAM" id="Coils"/>
    </source>
</evidence>
<feature type="compositionally biased region" description="Basic and acidic residues" evidence="3">
    <location>
        <begin position="1244"/>
        <end position="1255"/>
    </location>
</feature>
<evidence type="ECO:0000259" key="5">
    <source>
        <dbReference type="PROSITE" id="PS51406"/>
    </source>
</evidence>
<feature type="compositionally biased region" description="Polar residues" evidence="3">
    <location>
        <begin position="1106"/>
        <end position="1117"/>
    </location>
</feature>
<feature type="compositionally biased region" description="Basic and acidic residues" evidence="3">
    <location>
        <begin position="1120"/>
        <end position="1129"/>
    </location>
</feature>
<dbReference type="Proteomes" id="UP000593565">
    <property type="component" value="Unassembled WGS sequence"/>
</dbReference>
<gene>
    <name evidence="6" type="ORF">AMELA_G00034060</name>
</gene>
<evidence type="ECO:0000256" key="3">
    <source>
        <dbReference type="SAM" id="MobiDB-lite"/>
    </source>
</evidence>
<feature type="compositionally biased region" description="Polar residues" evidence="3">
    <location>
        <begin position="166"/>
        <end position="189"/>
    </location>
</feature>
<dbReference type="InterPro" id="IPR002181">
    <property type="entry name" value="Fibrinogen_a/b/g_C_dom"/>
</dbReference>
<feature type="region of interest" description="Disordered" evidence="3">
    <location>
        <begin position="613"/>
        <end position="635"/>
    </location>
</feature>
<feature type="region of interest" description="Disordered" evidence="3">
    <location>
        <begin position="1078"/>
        <end position="1144"/>
    </location>
</feature>
<dbReference type="InterPro" id="IPR014716">
    <property type="entry name" value="Fibrinogen_a/b/g_C_1"/>
</dbReference>
<accession>A0A7J6B9U5</accession>
<reference evidence="6 7" key="1">
    <citation type="submission" date="2020-02" db="EMBL/GenBank/DDBJ databases">
        <title>A chromosome-scale genome assembly of the black bullhead catfish (Ameiurus melas).</title>
        <authorList>
            <person name="Wen M."/>
            <person name="Zham M."/>
            <person name="Cabau C."/>
            <person name="Klopp C."/>
            <person name="Donnadieu C."/>
            <person name="Roques C."/>
            <person name="Bouchez O."/>
            <person name="Lampietro C."/>
            <person name="Jouanno E."/>
            <person name="Herpin A."/>
            <person name="Louis A."/>
            <person name="Berthelot C."/>
            <person name="Parey E."/>
            <person name="Roest-Crollius H."/>
            <person name="Braasch I."/>
            <person name="Postlethwait J."/>
            <person name="Robinson-Rechavi M."/>
            <person name="Echchiki A."/>
            <person name="Begum T."/>
            <person name="Montfort J."/>
            <person name="Schartl M."/>
            <person name="Bobe J."/>
            <person name="Guiguen Y."/>
        </authorList>
    </citation>
    <scope>NUCLEOTIDE SEQUENCE [LARGE SCALE GENOMIC DNA]</scope>
    <source>
        <strain evidence="6">M_S1</strain>
        <tissue evidence="6">Blood</tissue>
    </source>
</reference>
<organism evidence="6 7">
    <name type="scientific">Ameiurus melas</name>
    <name type="common">Black bullhead</name>
    <name type="synonym">Silurus melas</name>
    <dbReference type="NCBI Taxonomy" id="219545"/>
    <lineage>
        <taxon>Eukaryota</taxon>
        <taxon>Metazoa</taxon>
        <taxon>Chordata</taxon>
        <taxon>Craniata</taxon>
        <taxon>Vertebrata</taxon>
        <taxon>Euteleostomi</taxon>
        <taxon>Actinopterygii</taxon>
        <taxon>Neopterygii</taxon>
        <taxon>Teleostei</taxon>
        <taxon>Ostariophysi</taxon>
        <taxon>Siluriformes</taxon>
        <taxon>Ictaluridae</taxon>
        <taxon>Ameiurus</taxon>
    </lineage>
</organism>
<feature type="region of interest" description="Disordered" evidence="3">
    <location>
        <begin position="660"/>
        <end position="750"/>
    </location>
</feature>
<dbReference type="SMART" id="SM00186">
    <property type="entry name" value="FBG"/>
    <property type="match status" value="1"/>
</dbReference>
<protein>
    <recommendedName>
        <fullName evidence="5">Fibrinogen C-terminal domain-containing protein</fullName>
    </recommendedName>
</protein>
<dbReference type="CDD" id="cd00087">
    <property type="entry name" value="FReD"/>
    <property type="match status" value="1"/>
</dbReference>
<feature type="region of interest" description="Disordered" evidence="3">
    <location>
        <begin position="158"/>
        <end position="207"/>
    </location>
</feature>
<evidence type="ECO:0000313" key="7">
    <source>
        <dbReference type="Proteomes" id="UP000593565"/>
    </source>
</evidence>
<proteinExistence type="predicted"/>
<dbReference type="InterPro" id="IPR050373">
    <property type="entry name" value="Fibrinogen_C-term_domain"/>
</dbReference>
<keyword evidence="1" id="KW-1015">Disulfide bond</keyword>
<keyword evidence="4" id="KW-0732">Signal</keyword>
<evidence type="ECO:0000313" key="6">
    <source>
        <dbReference type="EMBL" id="KAF4091169.1"/>
    </source>
</evidence>
<dbReference type="InterPro" id="IPR036056">
    <property type="entry name" value="Fibrinogen-like_C"/>
</dbReference>
<feature type="compositionally biased region" description="Polar residues" evidence="3">
    <location>
        <begin position="549"/>
        <end position="558"/>
    </location>
</feature>
<keyword evidence="2" id="KW-0175">Coiled coil</keyword>
<dbReference type="PANTHER" id="PTHR19143">
    <property type="entry name" value="FIBRINOGEN/TENASCIN/ANGIOPOEITIN"/>
    <property type="match status" value="1"/>
</dbReference>
<feature type="region of interest" description="Disordered" evidence="3">
    <location>
        <begin position="925"/>
        <end position="980"/>
    </location>
</feature>
<feature type="region of interest" description="Disordered" evidence="3">
    <location>
        <begin position="549"/>
        <end position="577"/>
    </location>
</feature>
<feature type="compositionally biased region" description="Polar residues" evidence="3">
    <location>
        <begin position="857"/>
        <end position="870"/>
    </location>
</feature>
<feature type="compositionally biased region" description="Polar residues" evidence="3">
    <location>
        <begin position="680"/>
        <end position="720"/>
    </location>
</feature>